<organism evidence="7 8">
    <name type="scientific">Aplysia californica</name>
    <name type="common">California sea hare</name>
    <dbReference type="NCBI Taxonomy" id="6500"/>
    <lineage>
        <taxon>Eukaryota</taxon>
        <taxon>Metazoa</taxon>
        <taxon>Spiralia</taxon>
        <taxon>Lophotrochozoa</taxon>
        <taxon>Mollusca</taxon>
        <taxon>Gastropoda</taxon>
        <taxon>Heterobranchia</taxon>
        <taxon>Euthyneura</taxon>
        <taxon>Tectipleura</taxon>
        <taxon>Aplysiida</taxon>
        <taxon>Aplysioidea</taxon>
        <taxon>Aplysiidae</taxon>
        <taxon>Aplysia</taxon>
    </lineage>
</organism>
<evidence type="ECO:0000256" key="3">
    <source>
        <dbReference type="ARBA" id="ARBA00022473"/>
    </source>
</evidence>
<evidence type="ECO:0000256" key="2">
    <source>
        <dbReference type="ARBA" id="ARBA00007480"/>
    </source>
</evidence>
<name>A0ABM1A2D9_APLCA</name>
<dbReference type="Pfam" id="PF05806">
    <property type="entry name" value="Noggin"/>
    <property type="match status" value="1"/>
</dbReference>
<protein>
    <submittedName>
        <fullName evidence="8">Noggin</fullName>
    </submittedName>
</protein>
<evidence type="ECO:0000256" key="5">
    <source>
        <dbReference type="ARBA" id="ARBA00022729"/>
    </source>
</evidence>
<gene>
    <name evidence="8" type="primary">LOC101851272</name>
</gene>
<comment type="similarity">
    <text evidence="2">Belongs to the noggin family.</text>
</comment>
<feature type="chain" id="PRO_5047239323" evidence="6">
    <location>
        <begin position="25"/>
        <end position="248"/>
    </location>
</feature>
<dbReference type="Gene3D" id="1.10.287.520">
    <property type="entry name" value="Helix hairpin bin"/>
    <property type="match status" value="1"/>
</dbReference>
<accession>A0ABM1A2D9</accession>
<dbReference type="PANTHER" id="PTHR10494:SF16">
    <property type="entry name" value="NOGGIN-2-LIKE"/>
    <property type="match status" value="1"/>
</dbReference>
<evidence type="ECO:0000256" key="1">
    <source>
        <dbReference type="ARBA" id="ARBA00004613"/>
    </source>
</evidence>
<dbReference type="GeneID" id="101851272"/>
<reference evidence="8" key="1">
    <citation type="submission" date="2025-08" db="UniProtKB">
        <authorList>
            <consortium name="RefSeq"/>
        </authorList>
    </citation>
    <scope>IDENTIFICATION</scope>
</reference>
<evidence type="ECO:0000313" key="8">
    <source>
        <dbReference type="RefSeq" id="XP_012939437.1"/>
    </source>
</evidence>
<evidence type="ECO:0000256" key="4">
    <source>
        <dbReference type="ARBA" id="ARBA00022525"/>
    </source>
</evidence>
<dbReference type="PANTHER" id="PTHR10494">
    <property type="entry name" value="BONE MORPHOGENETIC PROTEIN INHIBITOR, NOGGIN"/>
    <property type="match status" value="1"/>
</dbReference>
<evidence type="ECO:0000256" key="6">
    <source>
        <dbReference type="SAM" id="SignalP"/>
    </source>
</evidence>
<feature type="signal peptide" evidence="6">
    <location>
        <begin position="1"/>
        <end position="24"/>
    </location>
</feature>
<dbReference type="RefSeq" id="XP_012939437.1">
    <property type="nucleotide sequence ID" value="XM_013083983.2"/>
</dbReference>
<dbReference type="InterPro" id="IPR008717">
    <property type="entry name" value="Noggin"/>
</dbReference>
<proteinExistence type="inferred from homology"/>
<comment type="subcellular location">
    <subcellularLocation>
        <location evidence="1">Secreted</location>
    </subcellularLocation>
</comment>
<keyword evidence="7" id="KW-1185">Reference proteome</keyword>
<evidence type="ECO:0000313" key="7">
    <source>
        <dbReference type="Proteomes" id="UP000694888"/>
    </source>
</evidence>
<dbReference type="InterPro" id="IPR029034">
    <property type="entry name" value="Cystine-knot_cytokine"/>
</dbReference>
<dbReference type="Proteomes" id="UP000694888">
    <property type="component" value="Unplaced"/>
</dbReference>
<dbReference type="Gene3D" id="2.10.90.10">
    <property type="entry name" value="Cystine-knot cytokines"/>
    <property type="match status" value="1"/>
</dbReference>
<keyword evidence="4" id="KW-0964">Secreted</keyword>
<sequence>MLIMPVLLLLLLKLCACQSAGAQAAELSFRSLQTDGQLTDDDAALYFPLDGSKKNIRRPLPSDSLPIEDLVEDQNSIYDPRDEDMNVKMLRKQLGKNYDKKYMSIYNPKKRMNTDTPLISFVQGRPKGKRPHFLRRLRTARLQDGRKIKLNASKRDRRKFQKYMWSLTFCPVKHSWKYLGIRFWPQWIKEGTCTSKRSCSVPEGMTCKPSASTNKTFLRWHCADFEGRESCKWIPILYPIITECSCSC</sequence>
<keyword evidence="5 6" id="KW-0732">Signal</keyword>
<keyword evidence="3" id="KW-0217">Developmental protein</keyword>
<dbReference type="SUPFAM" id="SSF57501">
    <property type="entry name" value="Cystine-knot cytokines"/>
    <property type="match status" value="1"/>
</dbReference>